<dbReference type="OrthoDB" id="659at2759"/>
<organism evidence="2 3">
    <name type="scientific">Pelagomonas calceolata</name>
    <dbReference type="NCBI Taxonomy" id="35677"/>
    <lineage>
        <taxon>Eukaryota</taxon>
        <taxon>Sar</taxon>
        <taxon>Stramenopiles</taxon>
        <taxon>Ochrophyta</taxon>
        <taxon>Pelagophyceae</taxon>
        <taxon>Pelagomonadales</taxon>
        <taxon>Pelagomonadaceae</taxon>
        <taxon>Pelagomonas</taxon>
    </lineage>
</organism>
<name>A0A8J2SID5_9STRA</name>
<protein>
    <recommendedName>
        <fullName evidence="1">Sulfatase-modifying factor enzyme-like domain-containing protein</fullName>
    </recommendedName>
</protein>
<dbReference type="PANTHER" id="PTHR23150">
    <property type="entry name" value="SULFATASE MODIFYING FACTOR 1, 2"/>
    <property type="match status" value="1"/>
</dbReference>
<comment type="caution">
    <text evidence="2">The sequence shown here is derived from an EMBL/GenBank/DDBJ whole genome shotgun (WGS) entry which is preliminary data.</text>
</comment>
<accession>A0A8J2SID5</accession>
<sequence>MLLLYWLLATAAAQEMVRIEGGWATFGTSFADEDVPKTFAPKDTEGEQLAGLKESLGDDVFGAIAKTTGLDKRPSSLSRDGANVAQQRRVKTFDIDATVVSNDEFKKFVRATKHETEAEKFRWSFVLEMLASNATINQSDSKHGLGRVQSSPHWLGVYGATWRKPEGPDSSIRGKGNYPVIQVSWNDAVAYCAWAGKRLPSELEWETAARGGLEDEPFPWGDRDDDVHKRMNGWEGAFPDENLAKDGYIGVAPVDQYAPNAFGVYNAVGNVWEWCAGGTPEKRPLRGGSFVDTVDGSHNHALRCATRMDQTADSGGHNTGFRCARDVSGEGEL</sequence>
<dbReference type="GO" id="GO:0005783">
    <property type="term" value="C:endoplasmic reticulum"/>
    <property type="evidence" value="ECO:0007669"/>
    <property type="project" value="TreeGrafter"/>
</dbReference>
<dbReference type="PANTHER" id="PTHR23150:SF19">
    <property type="entry name" value="FORMYLGLYCINE-GENERATING ENZYME"/>
    <property type="match status" value="1"/>
</dbReference>
<dbReference type="InterPro" id="IPR016187">
    <property type="entry name" value="CTDL_fold"/>
</dbReference>
<keyword evidence="3" id="KW-1185">Reference proteome</keyword>
<dbReference type="Proteomes" id="UP000789595">
    <property type="component" value="Unassembled WGS sequence"/>
</dbReference>
<evidence type="ECO:0000313" key="2">
    <source>
        <dbReference type="EMBL" id="CAH0368534.1"/>
    </source>
</evidence>
<dbReference type="Pfam" id="PF03781">
    <property type="entry name" value="FGE-sulfatase"/>
    <property type="match status" value="1"/>
</dbReference>
<dbReference type="InterPro" id="IPR005532">
    <property type="entry name" value="SUMF_dom"/>
</dbReference>
<feature type="domain" description="Sulfatase-modifying factor enzyme-like" evidence="1">
    <location>
        <begin position="78"/>
        <end position="325"/>
    </location>
</feature>
<dbReference type="InterPro" id="IPR042095">
    <property type="entry name" value="SUMF_sf"/>
</dbReference>
<dbReference type="AlphaFoldDB" id="A0A8J2SID5"/>
<reference evidence="2" key="1">
    <citation type="submission" date="2021-11" db="EMBL/GenBank/DDBJ databases">
        <authorList>
            <consortium name="Genoscope - CEA"/>
            <person name="William W."/>
        </authorList>
    </citation>
    <scope>NUCLEOTIDE SEQUENCE</scope>
</reference>
<dbReference type="EMBL" id="CAKKNE010000002">
    <property type="protein sequence ID" value="CAH0368534.1"/>
    <property type="molecule type" value="Genomic_DNA"/>
</dbReference>
<dbReference type="Gene3D" id="3.90.1580.10">
    <property type="entry name" value="paralog of FGE (formylglycine-generating enzyme)"/>
    <property type="match status" value="1"/>
</dbReference>
<proteinExistence type="predicted"/>
<evidence type="ECO:0000313" key="3">
    <source>
        <dbReference type="Proteomes" id="UP000789595"/>
    </source>
</evidence>
<dbReference type="InterPro" id="IPR051043">
    <property type="entry name" value="Sulfatase_Mod_Factor_Kinase"/>
</dbReference>
<dbReference type="SUPFAM" id="SSF56436">
    <property type="entry name" value="C-type lectin-like"/>
    <property type="match status" value="1"/>
</dbReference>
<evidence type="ECO:0000259" key="1">
    <source>
        <dbReference type="Pfam" id="PF03781"/>
    </source>
</evidence>
<gene>
    <name evidence="2" type="ORF">PECAL_2P16020</name>
</gene>
<dbReference type="GO" id="GO:0120147">
    <property type="term" value="F:formylglycine-generating oxidase activity"/>
    <property type="evidence" value="ECO:0007669"/>
    <property type="project" value="TreeGrafter"/>
</dbReference>